<organism evidence="8 9">
    <name type="scientific">Nitratireductor pacificus pht-3B</name>
    <dbReference type="NCBI Taxonomy" id="391937"/>
    <lineage>
        <taxon>Bacteria</taxon>
        <taxon>Pseudomonadati</taxon>
        <taxon>Pseudomonadota</taxon>
        <taxon>Alphaproteobacteria</taxon>
        <taxon>Hyphomicrobiales</taxon>
        <taxon>Phyllobacteriaceae</taxon>
        <taxon>Nitratireductor</taxon>
    </lineage>
</organism>
<comment type="caution">
    <text evidence="8">The sequence shown here is derived from an EMBL/GenBank/DDBJ whole genome shotgun (WGS) entry which is preliminary data.</text>
</comment>
<dbReference type="STRING" id="391937.NA2_07669"/>
<dbReference type="NCBIfam" id="TIGR02467">
    <property type="entry name" value="CbiE"/>
    <property type="match status" value="1"/>
</dbReference>
<dbReference type="GO" id="GO:0008276">
    <property type="term" value="F:protein methyltransferase activity"/>
    <property type="evidence" value="ECO:0007669"/>
    <property type="project" value="InterPro"/>
</dbReference>
<feature type="domain" description="Tetrapyrrole methylase" evidence="7">
    <location>
        <begin position="33"/>
        <end position="218"/>
    </location>
</feature>
<dbReference type="InterPro" id="IPR012818">
    <property type="entry name" value="CbiE"/>
</dbReference>
<dbReference type="InterPro" id="IPR029063">
    <property type="entry name" value="SAM-dependent_MTases_sf"/>
</dbReference>
<accession>K2MPT7</accession>
<dbReference type="PATRIC" id="fig|391937.3.peg.1576"/>
<dbReference type="PANTHER" id="PTHR43182:SF1">
    <property type="entry name" value="COBALT-PRECORRIN-7 C(5)-METHYLTRANSFERASE"/>
    <property type="match status" value="1"/>
</dbReference>
<evidence type="ECO:0000256" key="4">
    <source>
        <dbReference type="ARBA" id="ARBA00022679"/>
    </source>
</evidence>
<name>K2MPT7_9HYPH</name>
<proteinExistence type="predicted"/>
<dbReference type="UniPathway" id="UPA00148"/>
<evidence type="ECO:0000313" key="9">
    <source>
        <dbReference type="Proteomes" id="UP000006786"/>
    </source>
</evidence>
<dbReference type="InterPro" id="IPR006365">
    <property type="entry name" value="Cbl_synth_CobL"/>
</dbReference>
<dbReference type="SUPFAM" id="SSF53790">
    <property type="entry name" value="Tetrapyrrole methylase"/>
    <property type="match status" value="1"/>
</dbReference>
<comment type="pathway">
    <text evidence="1">Cofactor biosynthesis; adenosylcobalamin biosynthesis.</text>
</comment>
<keyword evidence="9" id="KW-1185">Reference proteome</keyword>
<dbReference type="Pfam" id="PF00590">
    <property type="entry name" value="TP_methylase"/>
    <property type="match status" value="1"/>
</dbReference>
<dbReference type="AlphaFoldDB" id="K2MPT7"/>
<feature type="region of interest" description="Disordered" evidence="6">
    <location>
        <begin position="1"/>
        <end position="28"/>
    </location>
</feature>
<keyword evidence="5" id="KW-0949">S-adenosyl-L-methionine</keyword>
<dbReference type="eggNOG" id="COG2241">
    <property type="taxonomic scope" value="Bacteria"/>
</dbReference>
<dbReference type="Proteomes" id="UP000006786">
    <property type="component" value="Unassembled WGS sequence"/>
</dbReference>
<evidence type="ECO:0000313" key="8">
    <source>
        <dbReference type="EMBL" id="EKF19352.1"/>
    </source>
</evidence>
<sequence>MAGRPEGGVPRAARAQKPMKPVSPKNSGTRPWLTIVGIGEDGVAGLSSAARDAVGDAEFVFGGHRHLALAEALIAGERCPWPSPFEKAIDAIEALHGRRVCVLASGDPFQFGVGATLARRIDAGEMRVLSAPSAFSLAAARLGWPLQAVETVSLHGRPIAPIRPLLHPSCRILALTSDGKAPAAIAALMTEAGFGGSRFHVLEALGGPRESHAAFTAGTVGDRRFDDLNVIAIEVVAAPQARVLPLGTGLDDALFEHDGQITKPEVRAVTLAALQPRRGQLLWDIGAGSGSVSIEWMRQHGSLSAIAIEADAARAGRIGRNAEAFGVPDLRVVTGAAPQALGDLPAPDAVFVGGGGSAPGVMDAAVAALAPGGRLVANAVTLEMQAVLLERHAALGGDLVEIAIARAASVGGMTALRPSLPVLQWRWSKP</sequence>
<dbReference type="SUPFAM" id="SSF53335">
    <property type="entry name" value="S-adenosyl-L-methionine-dependent methyltransferases"/>
    <property type="match status" value="1"/>
</dbReference>
<reference evidence="8 9" key="1">
    <citation type="journal article" date="2012" name="J. Bacteriol.">
        <title>Genome Sequence of Nitratireductor pacificus Type Strain pht-3B.</title>
        <authorList>
            <person name="Lai Q."/>
            <person name="Li G."/>
            <person name="Shao Z."/>
        </authorList>
    </citation>
    <scope>NUCLEOTIDE SEQUENCE [LARGE SCALE GENOMIC DNA]</scope>
    <source>
        <strain evidence="9">pht-3B</strain>
    </source>
</reference>
<evidence type="ECO:0000256" key="6">
    <source>
        <dbReference type="SAM" id="MobiDB-lite"/>
    </source>
</evidence>
<dbReference type="eggNOG" id="COG2242">
    <property type="taxonomic scope" value="Bacteria"/>
</dbReference>
<evidence type="ECO:0000256" key="5">
    <source>
        <dbReference type="ARBA" id="ARBA00022691"/>
    </source>
</evidence>
<gene>
    <name evidence="8" type="ORF">NA2_07669</name>
</gene>
<dbReference type="InterPro" id="IPR000878">
    <property type="entry name" value="4pyrrol_Mease"/>
</dbReference>
<dbReference type="EMBL" id="AMRM01000007">
    <property type="protein sequence ID" value="EKF19352.1"/>
    <property type="molecule type" value="Genomic_DNA"/>
</dbReference>
<dbReference type="Gene3D" id="3.40.50.150">
    <property type="entry name" value="Vaccinia Virus protein VP39"/>
    <property type="match status" value="1"/>
</dbReference>
<dbReference type="NCBIfam" id="TIGR02469">
    <property type="entry name" value="CbiT"/>
    <property type="match status" value="1"/>
</dbReference>
<dbReference type="InterPro" id="IPR035996">
    <property type="entry name" value="4pyrrol_Methylase_sf"/>
</dbReference>
<keyword evidence="3 8" id="KW-0489">Methyltransferase</keyword>
<dbReference type="CDD" id="cd02440">
    <property type="entry name" value="AdoMet_MTases"/>
    <property type="match status" value="1"/>
</dbReference>
<dbReference type="InterPro" id="IPR014008">
    <property type="entry name" value="Cbl_synth_MTase_CbiT"/>
</dbReference>
<dbReference type="InterPro" id="IPR050714">
    <property type="entry name" value="Cobalamin_biosynth_MTase"/>
</dbReference>
<dbReference type="InterPro" id="IPR014777">
    <property type="entry name" value="4pyrrole_Mease_sub1"/>
</dbReference>
<dbReference type="Gene3D" id="3.40.1010.10">
    <property type="entry name" value="Cobalt-precorrin-4 Transmethylase, Domain 1"/>
    <property type="match status" value="1"/>
</dbReference>
<keyword evidence="4 8" id="KW-0808">Transferase</keyword>
<evidence type="ECO:0000256" key="3">
    <source>
        <dbReference type="ARBA" id="ARBA00022603"/>
    </source>
</evidence>
<evidence type="ECO:0000256" key="1">
    <source>
        <dbReference type="ARBA" id="ARBA00004953"/>
    </source>
</evidence>
<dbReference type="GO" id="GO:0032259">
    <property type="term" value="P:methylation"/>
    <property type="evidence" value="ECO:0007669"/>
    <property type="project" value="UniProtKB-KW"/>
</dbReference>
<dbReference type="PANTHER" id="PTHR43182">
    <property type="entry name" value="COBALT-PRECORRIN-6B C(15)-METHYLTRANSFERASE (DECARBOXYLATING)"/>
    <property type="match status" value="1"/>
</dbReference>
<protein>
    <submittedName>
        <fullName evidence="8">Precorrin-6y C5,15-methyltransferase subunit CbiE</fullName>
    </submittedName>
</protein>
<dbReference type="PIRSF" id="PIRSF036428">
    <property type="entry name" value="CobL"/>
    <property type="match status" value="1"/>
</dbReference>
<evidence type="ECO:0000259" key="7">
    <source>
        <dbReference type="Pfam" id="PF00590"/>
    </source>
</evidence>
<dbReference type="CDD" id="cd11644">
    <property type="entry name" value="Precorrin-6Y-MT"/>
    <property type="match status" value="1"/>
</dbReference>
<dbReference type="GO" id="GO:0009236">
    <property type="term" value="P:cobalamin biosynthetic process"/>
    <property type="evidence" value="ECO:0007669"/>
    <property type="project" value="UniProtKB-UniPathway"/>
</dbReference>
<keyword evidence="2" id="KW-0169">Cobalamin biosynthesis</keyword>
<evidence type="ECO:0000256" key="2">
    <source>
        <dbReference type="ARBA" id="ARBA00022573"/>
    </source>
</evidence>